<accession>A0A2M6IVD9</accession>
<dbReference type="Gene3D" id="3.30.1320.10">
    <property type="match status" value="1"/>
</dbReference>
<dbReference type="InterPro" id="IPR023803">
    <property type="entry name" value="Ribosomal_bS16_dom_sf"/>
</dbReference>
<dbReference type="GO" id="GO:0015935">
    <property type="term" value="C:small ribosomal subunit"/>
    <property type="evidence" value="ECO:0007669"/>
    <property type="project" value="TreeGrafter"/>
</dbReference>
<dbReference type="GO" id="GO:0006412">
    <property type="term" value="P:translation"/>
    <property type="evidence" value="ECO:0007669"/>
    <property type="project" value="UniProtKB-UniRule"/>
</dbReference>
<dbReference type="EMBL" id="PCVM01000017">
    <property type="protein sequence ID" value="PIQ73735.1"/>
    <property type="molecule type" value="Genomic_DNA"/>
</dbReference>
<evidence type="ECO:0000313" key="4">
    <source>
        <dbReference type="EMBL" id="PIQ73735.1"/>
    </source>
</evidence>
<evidence type="ECO:0000256" key="1">
    <source>
        <dbReference type="ARBA" id="ARBA00022980"/>
    </source>
</evidence>
<comment type="caution">
    <text evidence="4">The sequence shown here is derived from an EMBL/GenBank/DDBJ whole genome shotgun (WGS) entry which is preliminary data.</text>
</comment>
<dbReference type="GO" id="GO:0005737">
    <property type="term" value="C:cytoplasm"/>
    <property type="evidence" value="ECO:0007669"/>
    <property type="project" value="UniProtKB-ARBA"/>
</dbReference>
<reference evidence="4 5" key="1">
    <citation type="submission" date="2017-09" db="EMBL/GenBank/DDBJ databases">
        <title>Depth-based differentiation of microbial function through sediment-hosted aquifers and enrichment of novel symbionts in the deep terrestrial subsurface.</title>
        <authorList>
            <person name="Probst A.J."/>
            <person name="Ladd B."/>
            <person name="Jarett J.K."/>
            <person name="Geller-Mcgrath D.E."/>
            <person name="Sieber C.M."/>
            <person name="Emerson J.B."/>
            <person name="Anantharaman K."/>
            <person name="Thomas B.C."/>
            <person name="Malmstrom R."/>
            <person name="Stieglmeier M."/>
            <person name="Klingl A."/>
            <person name="Woyke T."/>
            <person name="Ryan C.M."/>
            <person name="Banfield J.F."/>
        </authorList>
    </citation>
    <scope>NUCLEOTIDE SEQUENCE [LARGE SCALE GENOMIC DNA]</scope>
    <source>
        <strain evidence="4">CG11_big_fil_rev_8_21_14_0_20_36_8</strain>
    </source>
</reference>
<dbReference type="InterPro" id="IPR000307">
    <property type="entry name" value="Ribosomal_bS16"/>
</dbReference>
<proteinExistence type="inferred from homology"/>
<dbReference type="AlphaFoldDB" id="A0A2M6IVD9"/>
<dbReference type="NCBIfam" id="TIGR00002">
    <property type="entry name" value="S16"/>
    <property type="match status" value="1"/>
</dbReference>
<dbReference type="PANTHER" id="PTHR12919:SF20">
    <property type="entry name" value="SMALL RIBOSOMAL SUBUNIT PROTEIN BS16M"/>
    <property type="match status" value="1"/>
</dbReference>
<dbReference type="Proteomes" id="UP000231056">
    <property type="component" value="Unassembled WGS sequence"/>
</dbReference>
<dbReference type="HAMAP" id="MF_00385">
    <property type="entry name" value="Ribosomal_bS16"/>
    <property type="match status" value="1"/>
</dbReference>
<evidence type="ECO:0000256" key="2">
    <source>
        <dbReference type="ARBA" id="ARBA00023274"/>
    </source>
</evidence>
<keyword evidence="2 3" id="KW-0687">Ribonucleoprotein</keyword>
<dbReference type="PANTHER" id="PTHR12919">
    <property type="entry name" value="30S RIBOSOMAL PROTEIN S16"/>
    <property type="match status" value="1"/>
</dbReference>
<evidence type="ECO:0000256" key="3">
    <source>
        <dbReference type="HAMAP-Rule" id="MF_00385"/>
    </source>
</evidence>
<comment type="similarity">
    <text evidence="3">Belongs to the bacterial ribosomal protein bS16 family.</text>
</comment>
<evidence type="ECO:0000313" key="5">
    <source>
        <dbReference type="Proteomes" id="UP000231056"/>
    </source>
</evidence>
<keyword evidence="1 3" id="KW-0689">Ribosomal protein</keyword>
<dbReference type="SUPFAM" id="SSF54565">
    <property type="entry name" value="Ribosomal protein S16"/>
    <property type="match status" value="1"/>
</dbReference>
<gene>
    <name evidence="3" type="primary">rpsP</name>
    <name evidence="4" type="ORF">COV58_00840</name>
</gene>
<organism evidence="4 5">
    <name type="scientific">Candidatus Roizmanbacteria bacterium CG11_big_fil_rev_8_21_14_0_20_36_8</name>
    <dbReference type="NCBI Taxonomy" id="1974856"/>
    <lineage>
        <taxon>Bacteria</taxon>
        <taxon>Candidatus Roizmaniibacteriota</taxon>
    </lineage>
</organism>
<sequence>MAVTLRLMRFGKKKQPFYRIVSLDKRSKRDGTYIEKIGLYDPLLKSDNITINKERFSYWKSRGATMSDGLTRLVKSTKNIIFE</sequence>
<dbReference type="GO" id="GO:0003735">
    <property type="term" value="F:structural constituent of ribosome"/>
    <property type="evidence" value="ECO:0007669"/>
    <property type="project" value="InterPro"/>
</dbReference>
<protein>
    <recommendedName>
        <fullName evidence="3">Small ribosomal subunit protein bS16</fullName>
    </recommendedName>
</protein>
<dbReference type="Pfam" id="PF00886">
    <property type="entry name" value="Ribosomal_S16"/>
    <property type="match status" value="1"/>
</dbReference>
<name>A0A2M6IVD9_9BACT</name>